<dbReference type="AlphaFoldDB" id="A0A812WFK0"/>
<dbReference type="GO" id="GO:0006508">
    <property type="term" value="P:proteolysis"/>
    <property type="evidence" value="ECO:0007669"/>
    <property type="project" value="InterPro"/>
</dbReference>
<dbReference type="Pfam" id="PF00200">
    <property type="entry name" value="Disintegrin"/>
    <property type="match status" value="1"/>
</dbReference>
<dbReference type="PANTHER" id="PTHR11905:SF159">
    <property type="entry name" value="ADAM METALLOPROTEASE"/>
    <property type="match status" value="1"/>
</dbReference>
<keyword evidence="1" id="KW-1015">Disulfide bond</keyword>
<dbReference type="GO" id="GO:0046872">
    <property type="term" value="F:metal ion binding"/>
    <property type="evidence" value="ECO:0007669"/>
    <property type="project" value="UniProtKB-KW"/>
</dbReference>
<evidence type="ECO:0000313" key="7">
    <source>
        <dbReference type="Proteomes" id="UP000601435"/>
    </source>
</evidence>
<dbReference type="PROSITE" id="PS50215">
    <property type="entry name" value="ADAM_MEPRO"/>
    <property type="match status" value="1"/>
</dbReference>
<dbReference type="PROSITE" id="PS50214">
    <property type="entry name" value="DISINTEGRIN_2"/>
    <property type="match status" value="2"/>
</dbReference>
<feature type="binding site" evidence="2">
    <location>
        <position position="339"/>
    </location>
    <ligand>
        <name>Zn(2+)</name>
        <dbReference type="ChEBI" id="CHEBI:29105"/>
        <note>catalytic</note>
    </ligand>
</feature>
<reference evidence="6" key="1">
    <citation type="submission" date="2021-02" db="EMBL/GenBank/DDBJ databases">
        <authorList>
            <person name="Dougan E. K."/>
            <person name="Rhodes N."/>
            <person name="Thang M."/>
            <person name="Chan C."/>
        </authorList>
    </citation>
    <scope>NUCLEOTIDE SEQUENCE</scope>
</reference>
<name>A0A812WFK0_9DINO</name>
<feature type="binding site" evidence="2">
    <location>
        <position position="349"/>
    </location>
    <ligand>
        <name>Zn(2+)</name>
        <dbReference type="ChEBI" id="CHEBI:29105"/>
        <note>catalytic</note>
    </ligand>
</feature>
<proteinExistence type="predicted"/>
<dbReference type="SMART" id="SM00050">
    <property type="entry name" value="DISIN"/>
    <property type="match status" value="1"/>
</dbReference>
<keyword evidence="2" id="KW-0862">Zinc</keyword>
<evidence type="ECO:0000259" key="5">
    <source>
        <dbReference type="PROSITE" id="PS50215"/>
    </source>
</evidence>
<comment type="caution">
    <text evidence="2">Lacks conserved residue(s) required for the propagation of feature annotation.</text>
</comment>
<comment type="caution">
    <text evidence="6">The sequence shown here is derived from an EMBL/GenBank/DDBJ whole genome shotgun (WGS) entry which is preliminary data.</text>
</comment>
<keyword evidence="3" id="KW-0732">Signal</keyword>
<feature type="binding site" evidence="2">
    <location>
        <position position="343"/>
    </location>
    <ligand>
        <name>Zn(2+)</name>
        <dbReference type="ChEBI" id="CHEBI:29105"/>
        <note>catalytic</note>
    </ligand>
</feature>
<dbReference type="GO" id="GO:0004222">
    <property type="term" value="F:metalloendopeptidase activity"/>
    <property type="evidence" value="ECO:0007669"/>
    <property type="project" value="InterPro"/>
</dbReference>
<dbReference type="Gene3D" id="3.40.390.10">
    <property type="entry name" value="Collagenase (Catalytic Domain)"/>
    <property type="match status" value="1"/>
</dbReference>
<sequence>MLLVLVPWLVVLARSDDAQLVEVTWSRRLNAGTAAPELEVELSIPAATLRIHLWHNRALLPTSAEHVLHFRDRREVIPLPQNCFYVGEVLGEASRVALSTCEGGLSGMIFRQNHTLRLDPAQAAQASNRKLTGSGSHWLRTLEGQPTLQSVQRFLRSSPTRRLSSSTKYVEVLAVNDFSRYTSFGGQSGLQALAAHTVAMLNAVTTIYRAAPTAGSFPYPVQVVLVGQHTFLEEDPWQAKFQDNAEADQDARQHLVTRCDALLLEEFLTWGSLQMAAGSLPQNDNRVLLTGRDLLGSTVGFACLLAPVSSMCDVARSGSINMCGTNDADLPGCAAVVAHEMGHNFGMSHDAGTTACPDSGYIMEAVGDSVAATQFTECSVSDITTFFSQVYSRNSECLENQPLKVFGDPVCGNGFREEGEDCDCGSPCNDPCCDGTTCKFADPSYECSDAVAACCENCLNVTAAAQKVCRPARNTCDLPEVCPGGTSSCPKDEYTYPGASCTLSSNGASYPGLCALGSCKSMRYTCEVDVTRDFEGSWDLSEPCAAFNDDCTTVVCHDASDSSAAACGQRFSVHGSQMAVPDGTPCWHPSEPKGSRGGMCFQGHCSRSESLALVPLCGNGGIDYGEECDCGTTGDDCCDCATCQLKAGSACAGTDPLLLLNEDSDARRRSLQVI</sequence>
<dbReference type="Proteomes" id="UP000601435">
    <property type="component" value="Unassembled WGS sequence"/>
</dbReference>
<dbReference type="InterPro" id="IPR024079">
    <property type="entry name" value="MetalloPept_cat_dom_sf"/>
</dbReference>
<feature type="active site" evidence="2">
    <location>
        <position position="340"/>
    </location>
</feature>
<feature type="signal peptide" evidence="3">
    <location>
        <begin position="1"/>
        <end position="18"/>
    </location>
</feature>
<evidence type="ECO:0000313" key="6">
    <source>
        <dbReference type="EMBL" id="CAE7679946.1"/>
    </source>
</evidence>
<feature type="domain" description="Peptidase M12B" evidence="5">
    <location>
        <begin position="168"/>
        <end position="402"/>
    </location>
</feature>
<dbReference type="OrthoDB" id="447238at2759"/>
<dbReference type="EMBL" id="CAJNJA010033475">
    <property type="protein sequence ID" value="CAE7679946.1"/>
    <property type="molecule type" value="Genomic_DNA"/>
</dbReference>
<accession>A0A812WFK0</accession>
<dbReference type="Pfam" id="PF01421">
    <property type="entry name" value="Reprolysin"/>
    <property type="match status" value="1"/>
</dbReference>
<feature type="chain" id="PRO_5032977726" description="Disintegrin and metalloproteinase domain-containing protein B" evidence="3">
    <location>
        <begin position="19"/>
        <end position="674"/>
    </location>
</feature>
<dbReference type="PANTHER" id="PTHR11905">
    <property type="entry name" value="ADAM A DISINTEGRIN AND METALLOPROTEASE DOMAIN"/>
    <property type="match status" value="1"/>
</dbReference>
<feature type="domain" description="Disintegrin" evidence="4">
    <location>
        <begin position="408"/>
        <end position="497"/>
    </location>
</feature>
<dbReference type="Gene3D" id="4.10.70.10">
    <property type="entry name" value="Disintegrin domain"/>
    <property type="match status" value="2"/>
</dbReference>
<organism evidence="6 7">
    <name type="scientific">Symbiodinium necroappetens</name>
    <dbReference type="NCBI Taxonomy" id="1628268"/>
    <lineage>
        <taxon>Eukaryota</taxon>
        <taxon>Sar</taxon>
        <taxon>Alveolata</taxon>
        <taxon>Dinophyceae</taxon>
        <taxon>Suessiales</taxon>
        <taxon>Symbiodiniaceae</taxon>
        <taxon>Symbiodinium</taxon>
    </lineage>
</organism>
<evidence type="ECO:0000256" key="2">
    <source>
        <dbReference type="PROSITE-ProRule" id="PRU00276"/>
    </source>
</evidence>
<evidence type="ECO:0000256" key="3">
    <source>
        <dbReference type="SAM" id="SignalP"/>
    </source>
</evidence>
<evidence type="ECO:0000259" key="4">
    <source>
        <dbReference type="PROSITE" id="PS50214"/>
    </source>
</evidence>
<evidence type="ECO:0000256" key="1">
    <source>
        <dbReference type="ARBA" id="ARBA00023157"/>
    </source>
</evidence>
<evidence type="ECO:0008006" key="8">
    <source>
        <dbReference type="Google" id="ProtNLM"/>
    </source>
</evidence>
<dbReference type="InterPro" id="IPR001590">
    <property type="entry name" value="Peptidase_M12B"/>
</dbReference>
<dbReference type="InterPro" id="IPR001762">
    <property type="entry name" value="Disintegrin_dom"/>
</dbReference>
<keyword evidence="2" id="KW-0479">Metal-binding</keyword>
<dbReference type="FunFam" id="4.10.70.10:FF:000003">
    <property type="entry name" value="Disintegrin and metalloproteinase domain-containing protein 17"/>
    <property type="match status" value="1"/>
</dbReference>
<dbReference type="SUPFAM" id="SSF55486">
    <property type="entry name" value="Metalloproteases ('zincins'), catalytic domain"/>
    <property type="match status" value="1"/>
</dbReference>
<gene>
    <name evidence="6" type="ORF">SNEC2469_LOCUS19542</name>
</gene>
<protein>
    <recommendedName>
        <fullName evidence="8">Disintegrin and metalloproteinase domain-containing protein B</fullName>
    </recommendedName>
</protein>
<dbReference type="SUPFAM" id="SSF57552">
    <property type="entry name" value="Blood coagulation inhibitor (disintegrin)"/>
    <property type="match status" value="2"/>
</dbReference>
<dbReference type="InterPro" id="IPR036436">
    <property type="entry name" value="Disintegrin_dom_sf"/>
</dbReference>
<keyword evidence="7" id="KW-1185">Reference proteome</keyword>
<feature type="domain" description="Disintegrin" evidence="4">
    <location>
        <begin position="614"/>
        <end position="652"/>
    </location>
</feature>